<dbReference type="Proteomes" id="UP000515591">
    <property type="component" value="Chromosome"/>
</dbReference>
<sequence>MAQPKVFKGVGVVSFQRLNVPGAILRDAGDVEQLKLAHRSNSVLWKQNRRPGGGNLARMDNLEGIDLTAQMQEWTEENQAMVLQGKVVELPEETVTGEAAVLAPGGLTLTEFPGAKNLVITPAQGGGSPIALSAVELSAAGIRVPVDSQVISAPTPVTLAYTSTPAKRIEALVEPGAEYRIVFDGLNEAESGRPCIVEIFRWKAPPAEELALIDAQNPGKLLSKGEVLADQARPVGESPFYRITWL</sequence>
<evidence type="ECO:0000313" key="2">
    <source>
        <dbReference type="Proteomes" id="UP000515591"/>
    </source>
</evidence>
<protein>
    <submittedName>
        <fullName evidence="1">Uncharacterized protein</fullName>
    </submittedName>
</protein>
<accession>A0A6S5RY33</accession>
<evidence type="ECO:0000313" key="1">
    <source>
        <dbReference type="EMBL" id="BBT17006.1"/>
    </source>
</evidence>
<reference evidence="1 2" key="1">
    <citation type="submission" date="2019-12" db="EMBL/GenBank/DDBJ databases">
        <title>complete genome sequences of Pseudomonas otitidis str. WP8-S17-CRE-03 isolated from wastewater treatment plant effluent.</title>
        <authorList>
            <person name="Sekizuka T."/>
            <person name="Itokawa K."/>
            <person name="Yatsu K."/>
            <person name="Inamine Y."/>
            <person name="Kuroda M."/>
        </authorList>
    </citation>
    <scope>NUCLEOTIDE SEQUENCE [LARGE SCALE GENOMIC DNA]</scope>
    <source>
        <strain evidence="1 2">WP8-S17-CRE-03</strain>
    </source>
</reference>
<dbReference type="EMBL" id="AP022213">
    <property type="protein sequence ID" value="BBT17006.1"/>
    <property type="molecule type" value="Genomic_DNA"/>
</dbReference>
<dbReference type="AlphaFoldDB" id="A0A6S5RY33"/>
<dbReference type="RefSeq" id="WP_165669326.1">
    <property type="nucleotide sequence ID" value="NZ_AP022213.1"/>
</dbReference>
<gene>
    <name evidence="1" type="ORF">WP8S17C03_30550</name>
</gene>
<organism evidence="1 2">
    <name type="scientific">Metapseudomonas otitidis</name>
    <dbReference type="NCBI Taxonomy" id="319939"/>
    <lineage>
        <taxon>Bacteria</taxon>
        <taxon>Pseudomonadati</taxon>
        <taxon>Pseudomonadota</taxon>
        <taxon>Gammaproteobacteria</taxon>
        <taxon>Pseudomonadales</taxon>
        <taxon>Pseudomonadaceae</taxon>
        <taxon>Metapseudomonas</taxon>
    </lineage>
</organism>
<proteinExistence type="predicted"/>
<name>A0A6S5RY33_9GAMM</name>